<dbReference type="PANTHER" id="PTHR34693:SF2">
    <property type="entry name" value="DUF3602 DOMAIN-CONTAINING PROTEIN"/>
    <property type="match status" value="1"/>
</dbReference>
<dbReference type="EMBL" id="NAJL01000010">
    <property type="protein sequence ID" value="TKA30810.1"/>
    <property type="molecule type" value="Genomic_DNA"/>
</dbReference>
<accession>A0A4U0U6J0</accession>
<dbReference type="OrthoDB" id="5424462at2759"/>
<evidence type="ECO:0000256" key="1">
    <source>
        <dbReference type="SAM" id="MobiDB-lite"/>
    </source>
</evidence>
<comment type="caution">
    <text evidence="2">The sequence shown here is derived from an EMBL/GenBank/DDBJ whole genome shotgun (WGS) entry which is preliminary data.</text>
</comment>
<dbReference type="AlphaFoldDB" id="A0A4U0U6J0"/>
<dbReference type="PANTHER" id="PTHR34693">
    <property type="entry name" value="PROTEIN PAR32"/>
    <property type="match status" value="1"/>
</dbReference>
<evidence type="ECO:0000313" key="3">
    <source>
        <dbReference type="Proteomes" id="UP000308549"/>
    </source>
</evidence>
<protein>
    <submittedName>
        <fullName evidence="2">Uncharacterized protein</fullName>
    </submittedName>
</protein>
<feature type="region of interest" description="Disordered" evidence="1">
    <location>
        <begin position="116"/>
        <end position="158"/>
    </location>
</feature>
<feature type="compositionally biased region" description="Low complexity" evidence="1">
    <location>
        <begin position="123"/>
        <end position="141"/>
    </location>
</feature>
<dbReference type="InterPro" id="IPR022024">
    <property type="entry name" value="DUF3602"/>
</dbReference>
<reference evidence="2 3" key="1">
    <citation type="submission" date="2017-03" db="EMBL/GenBank/DDBJ databases">
        <title>Genomes of endolithic fungi from Antarctica.</title>
        <authorList>
            <person name="Coleine C."/>
            <person name="Masonjones S."/>
            <person name="Stajich J.E."/>
        </authorList>
    </citation>
    <scope>NUCLEOTIDE SEQUENCE [LARGE SCALE GENOMIC DNA]</scope>
    <source>
        <strain evidence="2 3">CCFEE 6315</strain>
    </source>
</reference>
<dbReference type="Pfam" id="PF12223">
    <property type="entry name" value="DUF3602"/>
    <property type="match status" value="1"/>
</dbReference>
<dbReference type="InterPro" id="IPR053203">
    <property type="entry name" value="Cisplatin_resist-associated"/>
</dbReference>
<name>A0A4U0U6J0_9PEZI</name>
<dbReference type="Proteomes" id="UP000308549">
    <property type="component" value="Unassembled WGS sequence"/>
</dbReference>
<keyword evidence="3" id="KW-1185">Reference proteome</keyword>
<proteinExistence type="predicted"/>
<gene>
    <name evidence="2" type="ORF">B0A50_02530</name>
</gene>
<organism evidence="2 3">
    <name type="scientific">Salinomyces thailandicus</name>
    <dbReference type="NCBI Taxonomy" id="706561"/>
    <lineage>
        <taxon>Eukaryota</taxon>
        <taxon>Fungi</taxon>
        <taxon>Dikarya</taxon>
        <taxon>Ascomycota</taxon>
        <taxon>Pezizomycotina</taxon>
        <taxon>Dothideomycetes</taxon>
        <taxon>Dothideomycetidae</taxon>
        <taxon>Mycosphaerellales</taxon>
        <taxon>Teratosphaeriaceae</taxon>
        <taxon>Salinomyces</taxon>
    </lineage>
</organism>
<evidence type="ECO:0000313" key="2">
    <source>
        <dbReference type="EMBL" id="TKA30810.1"/>
    </source>
</evidence>
<sequence length="158" mass="16801">MPRNYSVVEPHPSVVSHGGYVGSGIGGAGNYKHYGPAELTSGPTATGPAARVPLKRPQARTVLSGRGGAGNMRKVNSPEPEMFQFDEDMMQQKMSAAPTYHIGRGGAANFVNEMQPRANRMGSTDSNVSVNSDSSEASSVRRSMEGAFSKLTRKLSKQ</sequence>